<dbReference type="VEuPathDB" id="FungiDB:PSTT_02628"/>
<dbReference type="Proteomes" id="UP000239156">
    <property type="component" value="Unassembled WGS sequence"/>
</dbReference>
<name>A0A2S4VZ43_9BASI</name>
<comment type="caution">
    <text evidence="3">The sequence shown here is derived from an EMBL/GenBank/DDBJ whole genome shotgun (WGS) entry which is preliminary data.</text>
</comment>
<feature type="chain" id="PRO_5015664138" description="Secreted protein" evidence="2">
    <location>
        <begin position="19"/>
        <end position="102"/>
    </location>
</feature>
<gene>
    <name evidence="3" type="ORF">PSTT_02628</name>
</gene>
<protein>
    <recommendedName>
        <fullName evidence="5">Secreted protein</fullName>
    </recommendedName>
</protein>
<evidence type="ECO:0000313" key="3">
    <source>
        <dbReference type="EMBL" id="POW14761.1"/>
    </source>
</evidence>
<reference evidence="3" key="1">
    <citation type="submission" date="2017-12" db="EMBL/GenBank/DDBJ databases">
        <title>Gene loss provides genomic basis for host adaptation in cereal stripe rust fungi.</title>
        <authorList>
            <person name="Xia C."/>
        </authorList>
    </citation>
    <scope>NUCLEOTIDE SEQUENCE [LARGE SCALE GENOMIC DNA]</scope>
    <source>
        <strain evidence="3">93-210</strain>
    </source>
</reference>
<dbReference type="VEuPathDB" id="FungiDB:PSHT_00125"/>
<dbReference type="EMBL" id="PKSL01000016">
    <property type="protein sequence ID" value="POW14761.1"/>
    <property type="molecule type" value="Genomic_DNA"/>
</dbReference>
<proteinExistence type="predicted"/>
<evidence type="ECO:0000313" key="4">
    <source>
        <dbReference type="Proteomes" id="UP000239156"/>
    </source>
</evidence>
<organism evidence="3 4">
    <name type="scientific">Puccinia striiformis</name>
    <dbReference type="NCBI Taxonomy" id="27350"/>
    <lineage>
        <taxon>Eukaryota</taxon>
        <taxon>Fungi</taxon>
        <taxon>Dikarya</taxon>
        <taxon>Basidiomycota</taxon>
        <taxon>Pucciniomycotina</taxon>
        <taxon>Pucciniomycetes</taxon>
        <taxon>Pucciniales</taxon>
        <taxon>Pucciniaceae</taxon>
        <taxon>Puccinia</taxon>
    </lineage>
</organism>
<feature type="signal peptide" evidence="2">
    <location>
        <begin position="1"/>
        <end position="18"/>
    </location>
</feature>
<sequence>MLALTIICIFLAPHLVWSSGTNTPRPYPQPLPDPQPTAPEDAKARNVYPSADLSPRSQPMLKRTFLQLKEAADPRSRLLSTGLAMSCRFNDPSQKTNHRLPD</sequence>
<evidence type="ECO:0000256" key="2">
    <source>
        <dbReference type="SAM" id="SignalP"/>
    </source>
</evidence>
<feature type="region of interest" description="Disordered" evidence="1">
    <location>
        <begin position="17"/>
        <end position="56"/>
    </location>
</feature>
<evidence type="ECO:0000256" key="1">
    <source>
        <dbReference type="SAM" id="MobiDB-lite"/>
    </source>
</evidence>
<keyword evidence="4" id="KW-1185">Reference proteome</keyword>
<accession>A0A2S4VZ43</accession>
<feature type="compositionally biased region" description="Pro residues" evidence="1">
    <location>
        <begin position="25"/>
        <end position="37"/>
    </location>
</feature>
<keyword evidence="2" id="KW-0732">Signal</keyword>
<dbReference type="AlphaFoldDB" id="A0A2S4VZ43"/>
<evidence type="ECO:0008006" key="5">
    <source>
        <dbReference type="Google" id="ProtNLM"/>
    </source>
</evidence>